<gene>
    <name evidence="5" type="ORF">BJN41_02625</name>
</gene>
<feature type="domain" description="Superoxide dismutase copper/zinc binding" evidence="4">
    <location>
        <begin position="49"/>
        <end position="180"/>
    </location>
</feature>
<name>A0A1E8E395_9GAMM</name>
<dbReference type="PROSITE" id="PS51257">
    <property type="entry name" value="PROKAR_LIPOPROTEIN"/>
    <property type="match status" value="1"/>
</dbReference>
<dbReference type="EC" id="1.15.1.1" evidence="2"/>
<evidence type="ECO:0000256" key="1">
    <source>
        <dbReference type="ARBA" id="ARBA00010457"/>
    </source>
</evidence>
<accession>A0A1E8E395</accession>
<dbReference type="STRING" id="202956.BJN41_02625"/>
<dbReference type="InterPro" id="IPR024134">
    <property type="entry name" value="SOD_Cu/Zn_/chaperone"/>
</dbReference>
<evidence type="ECO:0000313" key="5">
    <source>
        <dbReference type="EMBL" id="OFE44145.1"/>
    </source>
</evidence>
<dbReference type="Proteomes" id="UP000186931">
    <property type="component" value="Unassembled WGS sequence"/>
</dbReference>
<dbReference type="PROSITE" id="PS00332">
    <property type="entry name" value="SOD_CU_ZN_2"/>
    <property type="match status" value="1"/>
</dbReference>
<comment type="function">
    <text evidence="2">Destroys radicals which are normally produced within the cells and which are toxic to biological systems.</text>
</comment>
<dbReference type="PROSITE" id="PS00087">
    <property type="entry name" value="SOD_CU_ZN_1"/>
    <property type="match status" value="1"/>
</dbReference>
<comment type="similarity">
    <text evidence="1 2">Belongs to the Cu-Zn superoxide dismutase family.</text>
</comment>
<feature type="signal peptide" evidence="3">
    <location>
        <begin position="1"/>
        <end position="27"/>
    </location>
</feature>
<dbReference type="eggNOG" id="COG2032">
    <property type="taxonomic scope" value="Bacteria"/>
</dbReference>
<dbReference type="GO" id="GO:0005507">
    <property type="term" value="F:copper ion binding"/>
    <property type="evidence" value="ECO:0007669"/>
    <property type="project" value="InterPro"/>
</dbReference>
<dbReference type="InterPro" id="IPR018152">
    <property type="entry name" value="SOD_Cu/Zn_BS"/>
</dbReference>
<keyword evidence="2" id="KW-0186">Copper</keyword>
<sequence length="180" mass="18441">MRSILKFASLAAFSGLVLMGCSTTATTQQKSKILKMHAVSAQGIGKELGTVELRDSAAGLVIHTQLQQLPAGERGFHIHEKGSCAAAEKDGKMVAALAAGGHFNPKNIPNHGTPLTGHLGDLPALSVANDGTAKVTVIAPRLTLAQVEGLALMIHAGGDNYADHPKPLGGGGERIACGII</sequence>
<keyword evidence="3" id="KW-0732">Signal</keyword>
<organism evidence="5 6">
    <name type="scientific">Acinetobacter towneri</name>
    <dbReference type="NCBI Taxonomy" id="202956"/>
    <lineage>
        <taxon>Bacteria</taxon>
        <taxon>Pseudomonadati</taxon>
        <taxon>Pseudomonadota</taxon>
        <taxon>Gammaproteobacteria</taxon>
        <taxon>Moraxellales</taxon>
        <taxon>Moraxellaceae</taxon>
        <taxon>Acinetobacter</taxon>
    </lineage>
</organism>
<feature type="chain" id="PRO_5009213367" description="Superoxide dismutase [Cu-Zn]" evidence="3">
    <location>
        <begin position="28"/>
        <end position="180"/>
    </location>
</feature>
<dbReference type="EMBL" id="MKQS01000005">
    <property type="protein sequence ID" value="OFE44145.1"/>
    <property type="molecule type" value="Genomic_DNA"/>
</dbReference>
<dbReference type="Gene3D" id="2.60.40.200">
    <property type="entry name" value="Superoxide dismutase, copper/zinc binding domain"/>
    <property type="match status" value="1"/>
</dbReference>
<dbReference type="PANTHER" id="PTHR10003">
    <property type="entry name" value="SUPEROXIDE DISMUTASE CU-ZN -RELATED"/>
    <property type="match status" value="1"/>
</dbReference>
<protein>
    <recommendedName>
        <fullName evidence="2">Superoxide dismutase [Cu-Zn]</fullName>
        <ecNumber evidence="2">1.15.1.1</ecNumber>
    </recommendedName>
</protein>
<comment type="catalytic activity">
    <reaction evidence="2">
        <text>2 superoxide + 2 H(+) = H2O2 + O2</text>
        <dbReference type="Rhea" id="RHEA:20696"/>
        <dbReference type="ChEBI" id="CHEBI:15378"/>
        <dbReference type="ChEBI" id="CHEBI:15379"/>
        <dbReference type="ChEBI" id="CHEBI:16240"/>
        <dbReference type="ChEBI" id="CHEBI:18421"/>
        <dbReference type="EC" id="1.15.1.1"/>
    </reaction>
</comment>
<dbReference type="NCBIfam" id="NF007628">
    <property type="entry name" value="PRK10290.1"/>
    <property type="match status" value="1"/>
</dbReference>
<dbReference type="InterPro" id="IPR001424">
    <property type="entry name" value="SOD_Cu_Zn_dom"/>
</dbReference>
<dbReference type="SUPFAM" id="SSF49329">
    <property type="entry name" value="Cu,Zn superoxide dismutase-like"/>
    <property type="match status" value="1"/>
</dbReference>
<evidence type="ECO:0000313" key="6">
    <source>
        <dbReference type="Proteomes" id="UP000186931"/>
    </source>
</evidence>
<keyword evidence="2" id="KW-0560">Oxidoreductase</keyword>
<evidence type="ECO:0000259" key="4">
    <source>
        <dbReference type="Pfam" id="PF00080"/>
    </source>
</evidence>
<dbReference type="Pfam" id="PF00080">
    <property type="entry name" value="Sod_Cu"/>
    <property type="match status" value="1"/>
</dbReference>
<dbReference type="CDD" id="cd00305">
    <property type="entry name" value="Cu-Zn_Superoxide_Dismutase"/>
    <property type="match status" value="1"/>
</dbReference>
<comment type="cofactor">
    <cofactor evidence="2">
        <name>Cu cation</name>
        <dbReference type="ChEBI" id="CHEBI:23378"/>
    </cofactor>
    <text evidence="2">Binds 1 copper ion per subunit.</text>
</comment>
<evidence type="ECO:0000256" key="3">
    <source>
        <dbReference type="SAM" id="SignalP"/>
    </source>
</evidence>
<dbReference type="InterPro" id="IPR036423">
    <property type="entry name" value="SOD-like_Cu/Zn_dom_sf"/>
</dbReference>
<proteinExistence type="inferred from homology"/>
<dbReference type="GO" id="GO:0004784">
    <property type="term" value="F:superoxide dismutase activity"/>
    <property type="evidence" value="ECO:0007669"/>
    <property type="project" value="UniProtKB-EC"/>
</dbReference>
<comment type="caution">
    <text evidence="5">The sequence shown here is derived from an EMBL/GenBank/DDBJ whole genome shotgun (WGS) entry which is preliminary data.</text>
</comment>
<reference evidence="5 6" key="1">
    <citation type="submission" date="2016-10" db="EMBL/GenBank/DDBJ databases">
        <title>Genome of airborne Acinetobacter sp. 5-2Ac02 in the hospital environment: Species near to Acinetobacter towneri.</title>
        <authorList>
            <person name="Barbosa B."/>
            <person name="Fernandez-Garcia L."/>
            <person name="Gato E."/>
            <person name="Leao R."/>
            <person name="Albano R."/>
            <person name="Fernandez B."/>
            <person name="Fernandez-Cuenca F."/>
            <person name="Marques E."/>
            <person name="Tomas M."/>
        </authorList>
    </citation>
    <scope>NUCLEOTIDE SEQUENCE [LARGE SCALE GENOMIC DNA]</scope>
    <source>
        <strain evidence="5 6">5-2Ac02</strain>
    </source>
</reference>
<evidence type="ECO:0000256" key="2">
    <source>
        <dbReference type="RuleBase" id="RU000393"/>
    </source>
</evidence>
<keyword evidence="2" id="KW-0862">Zinc</keyword>
<dbReference type="AlphaFoldDB" id="A0A1E8E395"/>
<keyword evidence="2" id="KW-0479">Metal-binding</keyword>
<comment type="cofactor">
    <cofactor evidence="2">
        <name>Zn(2+)</name>
        <dbReference type="ChEBI" id="CHEBI:29105"/>
    </cofactor>
    <text evidence="2">Binds 1 zinc ion per subunit.</text>
</comment>